<name>A0ACC1LVI2_9FUNG</name>
<proteinExistence type="predicted"/>
<feature type="non-terminal residue" evidence="1">
    <location>
        <position position="448"/>
    </location>
</feature>
<dbReference type="EMBL" id="JANBVB010002634">
    <property type="protein sequence ID" value="KAJ2883555.1"/>
    <property type="molecule type" value="Genomic_DNA"/>
</dbReference>
<organism evidence="1 2">
    <name type="scientific">Coemansia aciculifera</name>
    <dbReference type="NCBI Taxonomy" id="417176"/>
    <lineage>
        <taxon>Eukaryota</taxon>
        <taxon>Fungi</taxon>
        <taxon>Fungi incertae sedis</taxon>
        <taxon>Zoopagomycota</taxon>
        <taxon>Kickxellomycotina</taxon>
        <taxon>Kickxellomycetes</taxon>
        <taxon>Kickxellales</taxon>
        <taxon>Kickxellaceae</taxon>
        <taxon>Coemansia</taxon>
    </lineage>
</organism>
<gene>
    <name evidence="1" type="primary">CLU1_2</name>
    <name evidence="1" type="ORF">IWW38_005532</name>
</gene>
<accession>A0ACC1LVI2</accession>
<reference evidence="1" key="1">
    <citation type="submission" date="2022-07" db="EMBL/GenBank/DDBJ databases">
        <title>Phylogenomic reconstructions and comparative analyses of Kickxellomycotina fungi.</title>
        <authorList>
            <person name="Reynolds N.K."/>
            <person name="Stajich J.E."/>
            <person name="Barry K."/>
            <person name="Grigoriev I.V."/>
            <person name="Crous P."/>
            <person name="Smith M.E."/>
        </authorList>
    </citation>
    <scope>NUCLEOTIDE SEQUENCE</scope>
    <source>
        <strain evidence="1">CBS 190363</strain>
    </source>
</reference>
<sequence>MTPVDVEFLESECKEGVDHPEYPHRLVMLRPELVDIYWERQFRTAVHEEMERKKNKREEEEKEKEKEKEGGQKKEEVEEEEERKEMEDFKFSLDFNPDAFTPLGGAGAEGDDAAVRGASRFVRDVCVPALARELASYISTPLSGSALTTTMHQRGINMRYLGRIATLLSSSATEGADASVISNVRRLVVFEMIARAAKHILRRLFRLSPAASTHAEVFALVANCLVGTKFSPRPAQHLLSAATARRVPALAELTAESLASEVCAQVALRFRYTLAPDFVASFVSGHELTLLRELCAKAGVQIALRQYYFEPPTEATAHAAVMASLDALAASKMHTKPVRRLVKERVDQLLARPLAIFADDVMCFVARTKVASSQKSVIADSAFEAGRMALERGERALGLDLLLESLALHEQTFGFLHSESARCYAVVALAHYDAGEHALAAEFMAKAV</sequence>
<dbReference type="Proteomes" id="UP001139981">
    <property type="component" value="Unassembled WGS sequence"/>
</dbReference>
<comment type="caution">
    <text evidence="1">The sequence shown here is derived from an EMBL/GenBank/DDBJ whole genome shotgun (WGS) entry which is preliminary data.</text>
</comment>
<evidence type="ECO:0000313" key="2">
    <source>
        <dbReference type="Proteomes" id="UP001139981"/>
    </source>
</evidence>
<protein>
    <submittedName>
        <fullName evidence="1">Intracellular distribution of mitochondria</fullName>
    </submittedName>
</protein>
<keyword evidence="2" id="KW-1185">Reference proteome</keyword>
<evidence type="ECO:0000313" key="1">
    <source>
        <dbReference type="EMBL" id="KAJ2883555.1"/>
    </source>
</evidence>